<dbReference type="GeneID" id="25286991"/>
<feature type="compositionally biased region" description="Basic and acidic residues" evidence="5">
    <location>
        <begin position="314"/>
        <end position="326"/>
    </location>
</feature>
<gene>
    <name evidence="7" type="ORF">A1O9_12096</name>
</gene>
<feature type="compositionally biased region" description="Basic and acidic residues" evidence="5">
    <location>
        <begin position="1"/>
        <end position="16"/>
    </location>
</feature>
<dbReference type="CDD" id="cd00067">
    <property type="entry name" value="GAL4"/>
    <property type="match status" value="1"/>
</dbReference>
<dbReference type="STRING" id="1182545.A0A072NV72"/>
<evidence type="ECO:0000256" key="4">
    <source>
        <dbReference type="ARBA" id="ARBA00023242"/>
    </source>
</evidence>
<comment type="caution">
    <text evidence="7">The sequence shown here is derived from an EMBL/GenBank/DDBJ whole genome shotgun (WGS) entry which is preliminary data.</text>
</comment>
<protein>
    <recommendedName>
        <fullName evidence="6">Zn(2)-C6 fungal-type domain-containing protein</fullName>
    </recommendedName>
</protein>
<evidence type="ECO:0000256" key="5">
    <source>
        <dbReference type="SAM" id="MobiDB-lite"/>
    </source>
</evidence>
<evidence type="ECO:0000313" key="7">
    <source>
        <dbReference type="EMBL" id="KEF51759.1"/>
    </source>
</evidence>
<keyword evidence="2" id="KW-0238">DNA-binding</keyword>
<accession>A0A072NV72</accession>
<evidence type="ECO:0000256" key="1">
    <source>
        <dbReference type="ARBA" id="ARBA00023015"/>
    </source>
</evidence>
<dbReference type="InterPro" id="IPR050987">
    <property type="entry name" value="AtrR-like"/>
</dbReference>
<dbReference type="OrthoDB" id="5426978at2759"/>
<sequence>MDRNLNAHDQSGDRPDVNFSSATSSQFTQSQYPFPIDAELTMSSNYPALPQTYTQQLHDAANPSKMPTSPSQNNFAINTNGAGNGVATDPAMAPPQTPNQQSFVAPASRSNVDDPSDLSQTPMTGDKRKRSKVSRACDECRRKKVRCINPPSEDSENENGIPKTCTNCEKSGLTCGFERKPMKRGPSKGYIKDLADRVHSVEQLQAAALRQSLDIGSASAPFDQVAFSPEDAPTGRSRMSFSLTHAPFAQAEFQRDRIPSTGAWGSNLPDLRSRDQGSVAIAPDQTLPTPNIPDSDPSKDLSSTTAKPFWSDLDQAHPAKRQKIDQPSDTMESFKLNETHLGKYYSHVHPFVGLLPEAGTVIGVIENATAKVSHAFATALELLPGIPSESAVNGDHNSESTSAPQTEATATKTSFKSSVFSSFEELSKWMLDQLKDHPADRSDDDNLALVWTCILIGLSLENDFAGIISDPYTSAELLSQTFEVVAYLGPVTPTPADSFIADNEEFLGVVRTAHNVSYLLATLHSLGSGLVPYLKPGHKLSIVNKVPYISPEAAYVCMFANNVEMTLPSLQWAHESLGLYAGEFMKGSLSFNLVHYPPLVEQSPIVRQLSAFLGLLVVRNKKDMNAEAIFMATHLLADILVSKARDTADPKPFNPLETHCWTLVTITFLEFMMSSGNPIHRKVCKDIVEILQPLIADISATYHKNHDGRAWFYAPANGTNPDYRTTHWSDSLLNTIKHAKEHEMDEYTWSPDTAIAPAFDRLVRRGYFNVLYLFNAK</sequence>
<dbReference type="Pfam" id="PF00172">
    <property type="entry name" value="Zn_clus"/>
    <property type="match status" value="1"/>
</dbReference>
<dbReference type="HOGENOM" id="CLU_360160_0_0_1"/>
<feature type="compositionally biased region" description="Polar residues" evidence="5">
    <location>
        <begin position="65"/>
        <end position="81"/>
    </location>
</feature>
<keyword evidence="8" id="KW-1185">Reference proteome</keyword>
<organism evidence="7 8">
    <name type="scientific">Exophiala aquamarina CBS 119918</name>
    <dbReference type="NCBI Taxonomy" id="1182545"/>
    <lineage>
        <taxon>Eukaryota</taxon>
        <taxon>Fungi</taxon>
        <taxon>Dikarya</taxon>
        <taxon>Ascomycota</taxon>
        <taxon>Pezizomycotina</taxon>
        <taxon>Eurotiomycetes</taxon>
        <taxon>Chaetothyriomycetidae</taxon>
        <taxon>Chaetothyriales</taxon>
        <taxon>Herpotrichiellaceae</taxon>
        <taxon>Exophiala</taxon>
    </lineage>
</organism>
<name>A0A072NV72_9EURO</name>
<reference evidence="7 8" key="1">
    <citation type="submission" date="2013-03" db="EMBL/GenBank/DDBJ databases">
        <title>The Genome Sequence of Exophiala aquamarina CBS 119918.</title>
        <authorList>
            <consortium name="The Broad Institute Genomics Platform"/>
            <person name="Cuomo C."/>
            <person name="de Hoog S."/>
            <person name="Gorbushina A."/>
            <person name="Walker B."/>
            <person name="Young S.K."/>
            <person name="Zeng Q."/>
            <person name="Gargeya S."/>
            <person name="Fitzgerald M."/>
            <person name="Haas B."/>
            <person name="Abouelleil A."/>
            <person name="Allen A.W."/>
            <person name="Alvarado L."/>
            <person name="Arachchi H.M."/>
            <person name="Berlin A.M."/>
            <person name="Chapman S.B."/>
            <person name="Gainer-Dewar J."/>
            <person name="Goldberg J."/>
            <person name="Griggs A."/>
            <person name="Gujja S."/>
            <person name="Hansen M."/>
            <person name="Howarth C."/>
            <person name="Imamovic A."/>
            <person name="Ireland A."/>
            <person name="Larimer J."/>
            <person name="McCowan C."/>
            <person name="Murphy C."/>
            <person name="Pearson M."/>
            <person name="Poon T.W."/>
            <person name="Priest M."/>
            <person name="Roberts A."/>
            <person name="Saif S."/>
            <person name="Shea T."/>
            <person name="Sisk P."/>
            <person name="Sykes S."/>
            <person name="Wortman J."/>
            <person name="Nusbaum C."/>
            <person name="Birren B."/>
        </authorList>
    </citation>
    <scope>NUCLEOTIDE SEQUENCE [LARGE SCALE GENOMIC DNA]</scope>
    <source>
        <strain evidence="7 8">CBS 119918</strain>
    </source>
</reference>
<feature type="region of interest" description="Disordered" evidence="5">
    <location>
        <begin position="1"/>
        <end position="31"/>
    </location>
</feature>
<dbReference type="Proteomes" id="UP000027920">
    <property type="component" value="Unassembled WGS sequence"/>
</dbReference>
<feature type="domain" description="Zn(2)-C6 fungal-type" evidence="6">
    <location>
        <begin position="136"/>
        <end position="177"/>
    </location>
</feature>
<dbReference type="PROSITE" id="PS50048">
    <property type="entry name" value="ZN2_CY6_FUNGAL_2"/>
    <property type="match status" value="1"/>
</dbReference>
<evidence type="ECO:0000256" key="2">
    <source>
        <dbReference type="ARBA" id="ARBA00023125"/>
    </source>
</evidence>
<dbReference type="GO" id="GO:0000981">
    <property type="term" value="F:DNA-binding transcription factor activity, RNA polymerase II-specific"/>
    <property type="evidence" value="ECO:0007669"/>
    <property type="project" value="InterPro"/>
</dbReference>
<dbReference type="InterPro" id="IPR001138">
    <property type="entry name" value="Zn2Cys6_DnaBD"/>
</dbReference>
<proteinExistence type="predicted"/>
<dbReference type="SUPFAM" id="SSF57701">
    <property type="entry name" value="Zn2/Cys6 DNA-binding domain"/>
    <property type="match status" value="1"/>
</dbReference>
<evidence type="ECO:0000256" key="3">
    <source>
        <dbReference type="ARBA" id="ARBA00023163"/>
    </source>
</evidence>
<dbReference type="PANTHER" id="PTHR46910">
    <property type="entry name" value="TRANSCRIPTION FACTOR PDR1"/>
    <property type="match status" value="1"/>
</dbReference>
<evidence type="ECO:0000259" key="6">
    <source>
        <dbReference type="PROSITE" id="PS50048"/>
    </source>
</evidence>
<evidence type="ECO:0000313" key="8">
    <source>
        <dbReference type="Proteomes" id="UP000027920"/>
    </source>
</evidence>
<feature type="region of interest" description="Disordered" evidence="5">
    <location>
        <begin position="281"/>
        <end position="330"/>
    </location>
</feature>
<keyword evidence="1" id="KW-0805">Transcription regulation</keyword>
<feature type="region of interest" description="Disordered" evidence="5">
    <location>
        <begin position="390"/>
        <end position="410"/>
    </location>
</feature>
<feature type="compositionally biased region" description="Low complexity" evidence="5">
    <location>
        <begin position="19"/>
        <end position="31"/>
    </location>
</feature>
<keyword evidence="3" id="KW-0804">Transcription</keyword>
<dbReference type="AlphaFoldDB" id="A0A072NV72"/>
<dbReference type="SMART" id="SM00066">
    <property type="entry name" value="GAL4"/>
    <property type="match status" value="1"/>
</dbReference>
<dbReference type="Gene3D" id="4.10.240.10">
    <property type="entry name" value="Zn(2)-C6 fungal-type DNA-binding domain"/>
    <property type="match status" value="1"/>
</dbReference>
<keyword evidence="4" id="KW-0539">Nucleus</keyword>
<dbReference type="GO" id="GO:0008270">
    <property type="term" value="F:zinc ion binding"/>
    <property type="evidence" value="ECO:0007669"/>
    <property type="project" value="InterPro"/>
</dbReference>
<dbReference type="GO" id="GO:0003677">
    <property type="term" value="F:DNA binding"/>
    <property type="evidence" value="ECO:0007669"/>
    <property type="project" value="UniProtKB-KW"/>
</dbReference>
<dbReference type="PANTHER" id="PTHR46910:SF40">
    <property type="entry name" value="ZN(II)2CYS6 TRANSCRIPTION FACTOR (EUROFUNG)"/>
    <property type="match status" value="1"/>
</dbReference>
<dbReference type="VEuPathDB" id="FungiDB:A1O9_12096"/>
<dbReference type="InterPro" id="IPR036864">
    <property type="entry name" value="Zn2-C6_fun-type_DNA-bd_sf"/>
</dbReference>
<dbReference type="RefSeq" id="XP_013254349.1">
    <property type="nucleotide sequence ID" value="XM_013398895.1"/>
</dbReference>
<dbReference type="EMBL" id="AMGV01000021">
    <property type="protein sequence ID" value="KEF51759.1"/>
    <property type="molecule type" value="Genomic_DNA"/>
</dbReference>
<feature type="region of interest" description="Disordered" evidence="5">
    <location>
        <begin position="58"/>
        <end position="135"/>
    </location>
</feature>